<dbReference type="InterPro" id="IPR018054">
    <property type="entry name" value="Chromogranin_CS"/>
</dbReference>
<keyword evidence="5" id="KW-1015">Disulfide bond</keyword>
<dbReference type="GO" id="GO:0042742">
    <property type="term" value="P:defense response to bacterium"/>
    <property type="evidence" value="ECO:0007669"/>
    <property type="project" value="TreeGrafter"/>
</dbReference>
<evidence type="ECO:0000256" key="3">
    <source>
        <dbReference type="ARBA" id="ARBA00005723"/>
    </source>
</evidence>
<proteinExistence type="inferred from homology"/>
<organism evidence="9 10">
    <name type="scientific">Amphiprion percula</name>
    <name type="common">Orange clownfish</name>
    <name type="synonym">Lutjanus percula</name>
    <dbReference type="NCBI Taxonomy" id="161767"/>
    <lineage>
        <taxon>Eukaryota</taxon>
        <taxon>Metazoa</taxon>
        <taxon>Chordata</taxon>
        <taxon>Craniata</taxon>
        <taxon>Vertebrata</taxon>
        <taxon>Euteleostomi</taxon>
        <taxon>Actinopterygii</taxon>
        <taxon>Neopterygii</taxon>
        <taxon>Teleostei</taxon>
        <taxon>Neoteleostei</taxon>
        <taxon>Acanthomorphata</taxon>
        <taxon>Ovalentaria</taxon>
        <taxon>Pomacentridae</taxon>
        <taxon>Amphiprion</taxon>
    </lineage>
</organism>
<evidence type="ECO:0000256" key="5">
    <source>
        <dbReference type="ARBA" id="ARBA00023157"/>
    </source>
</evidence>
<keyword evidence="10" id="KW-1185">Reference proteome</keyword>
<evidence type="ECO:0000256" key="4">
    <source>
        <dbReference type="ARBA" id="ARBA00022525"/>
    </source>
</evidence>
<dbReference type="PANTHER" id="PTHR10583">
    <property type="entry name" value="CHROMOGRANIN"/>
    <property type="match status" value="1"/>
</dbReference>
<evidence type="ECO:0000313" key="10">
    <source>
        <dbReference type="Proteomes" id="UP000265080"/>
    </source>
</evidence>
<dbReference type="GO" id="GO:0086030">
    <property type="term" value="P:adenylate cyclase-activating adrenergic receptor signaling pathway involved in cardiac muscle relaxation"/>
    <property type="evidence" value="ECO:0007669"/>
    <property type="project" value="TreeGrafter"/>
</dbReference>
<evidence type="ECO:0000256" key="1">
    <source>
        <dbReference type="ARBA" id="ARBA00004398"/>
    </source>
</evidence>
<evidence type="ECO:0000313" key="9">
    <source>
        <dbReference type="Ensembl" id="ENSAPEP00000000642.1"/>
    </source>
</evidence>
<dbReference type="STRING" id="161767.ENSAPEP00000000642"/>
<evidence type="ECO:0000256" key="8">
    <source>
        <dbReference type="SAM" id="MobiDB-lite"/>
    </source>
</evidence>
<dbReference type="AlphaFoldDB" id="A0A3P8RKT9"/>
<dbReference type="GO" id="GO:0042583">
    <property type="term" value="C:chromaffin granule"/>
    <property type="evidence" value="ECO:0007669"/>
    <property type="project" value="TreeGrafter"/>
</dbReference>
<feature type="compositionally biased region" description="Basic residues" evidence="8">
    <location>
        <begin position="267"/>
        <end position="282"/>
    </location>
</feature>
<dbReference type="GO" id="GO:0033604">
    <property type="term" value="P:negative regulation of catecholamine secretion"/>
    <property type="evidence" value="ECO:0007669"/>
    <property type="project" value="TreeGrafter"/>
</dbReference>
<dbReference type="InterPro" id="IPR001819">
    <property type="entry name" value="Chromogranin_AB"/>
</dbReference>
<dbReference type="Ensembl" id="ENSAPET00000000655.1">
    <property type="protein sequence ID" value="ENSAPEP00000000642.1"/>
    <property type="gene ID" value="ENSAPEG00000000483.1"/>
</dbReference>
<dbReference type="GO" id="GO:0046676">
    <property type="term" value="P:negative regulation of insulin secretion"/>
    <property type="evidence" value="ECO:0007669"/>
    <property type="project" value="TreeGrafter"/>
</dbReference>
<comment type="subcellular location">
    <subcellularLocation>
        <location evidence="1">Cytoplasmic vesicle</location>
        <location evidence="1">Secretory vesicle</location>
    </subcellularLocation>
    <subcellularLocation>
        <location evidence="2">Secreted</location>
    </subcellularLocation>
</comment>
<dbReference type="Pfam" id="PF01271">
    <property type="entry name" value="Granin"/>
    <property type="match status" value="2"/>
</dbReference>
<evidence type="ECO:0000256" key="2">
    <source>
        <dbReference type="ARBA" id="ARBA00004613"/>
    </source>
</evidence>
<dbReference type="GO" id="GO:0030133">
    <property type="term" value="C:transport vesicle"/>
    <property type="evidence" value="ECO:0007669"/>
    <property type="project" value="UniProtKB-SubCell"/>
</dbReference>
<accession>A0A3P8RKT9</accession>
<dbReference type="InterPro" id="IPR001990">
    <property type="entry name" value="Granin"/>
</dbReference>
<dbReference type="PANTHER" id="PTHR10583:SF1">
    <property type="entry name" value="CHROMOGRANIN-A"/>
    <property type="match status" value="1"/>
</dbReference>
<feature type="compositionally biased region" description="Basic and acidic residues" evidence="8">
    <location>
        <begin position="223"/>
        <end position="266"/>
    </location>
</feature>
<reference evidence="9" key="3">
    <citation type="submission" date="2025-09" db="UniProtKB">
        <authorList>
            <consortium name="Ensembl"/>
        </authorList>
    </citation>
    <scope>IDENTIFICATION</scope>
</reference>
<keyword evidence="6" id="KW-0968">Cytoplasmic vesicle</keyword>
<comment type="similarity">
    <text evidence="3">Belongs to the chromogranin/secretogranin protein family.</text>
</comment>
<reference evidence="9 10" key="1">
    <citation type="submission" date="2018-03" db="EMBL/GenBank/DDBJ databases">
        <title>Finding Nemo's genes: A chromosome-scale reference assembly of the genome of the orange clownfish Amphiprion percula.</title>
        <authorList>
            <person name="Lehmann R."/>
        </authorList>
    </citation>
    <scope>NUCLEOTIDE SEQUENCE</scope>
</reference>
<evidence type="ECO:0000256" key="6">
    <source>
        <dbReference type="ARBA" id="ARBA00023329"/>
    </source>
</evidence>
<keyword evidence="4" id="KW-0964">Secreted</keyword>
<reference evidence="9" key="2">
    <citation type="submission" date="2025-08" db="UniProtKB">
        <authorList>
            <consortium name="Ensembl"/>
        </authorList>
    </citation>
    <scope>IDENTIFICATION</scope>
</reference>
<name>A0A3P8RKT9_AMPPE</name>
<dbReference type="GO" id="GO:0005615">
    <property type="term" value="C:extracellular space"/>
    <property type="evidence" value="ECO:0007669"/>
    <property type="project" value="TreeGrafter"/>
</dbReference>
<sequence length="372" mass="43078">MAGKKIKINKAAVRGESAPRTERIRFNLRFSLRLNSTDGGFNREMKGKCLSFPVSPAVLSLPVTPSQLENEDVKVMKCIVEALADVLSRQQHVPVSQDCLETLKTDDRLVTILRHHNFLKELQEIAVQGESHITVICLCIKYASVHMKTRTISQFQVIRRELSCRKTTKHQQHKASLPAGKEYFITRSRILLMEEAEGRGVDVEVFQEENNKKYSLFLMLPGGERRDAPRNKSKEKRVNEEHEEEENKRSDVFSHKQQEEGEESPRRWTKRTKALQVKKKTVQQHEVPHHSKELTEEEEEEEQKKKKRGVNHKSPEEKELQMIARRPPEERRAMEEEGSASRKSEDPEIESLAAIESELENVAQKLHELRRG</sequence>
<feature type="compositionally biased region" description="Basic and acidic residues" evidence="8">
    <location>
        <begin position="313"/>
        <end position="346"/>
    </location>
</feature>
<protein>
    <recommendedName>
        <fullName evidence="7">Chromogranin-A</fullName>
    </recommendedName>
</protein>
<dbReference type="PROSITE" id="PS00422">
    <property type="entry name" value="GRANINS_1"/>
    <property type="match status" value="1"/>
</dbReference>
<dbReference type="Proteomes" id="UP000265080">
    <property type="component" value="Chromosome 11"/>
</dbReference>
<dbReference type="GeneTree" id="ENSGT00940000154206"/>
<feature type="region of interest" description="Disordered" evidence="8">
    <location>
        <begin position="220"/>
        <end position="350"/>
    </location>
</feature>
<evidence type="ECO:0000256" key="7">
    <source>
        <dbReference type="ARBA" id="ARBA00040787"/>
    </source>
</evidence>